<evidence type="ECO:0000256" key="1">
    <source>
        <dbReference type="ARBA" id="ARBA00004496"/>
    </source>
</evidence>
<dbReference type="GO" id="GO:0005737">
    <property type="term" value="C:cytoplasm"/>
    <property type="evidence" value="ECO:0007669"/>
    <property type="project" value="UniProtKB-SubCell"/>
</dbReference>
<dbReference type="FunFam" id="3.90.870.10:FF:000008">
    <property type="entry name" value="Threonylcarbamoyl-AMP synthase"/>
    <property type="match status" value="1"/>
</dbReference>
<evidence type="ECO:0000256" key="7">
    <source>
        <dbReference type="ARBA" id="ARBA00022694"/>
    </source>
</evidence>
<comment type="subcellular location">
    <subcellularLocation>
        <location evidence="1">Cytoplasm</location>
    </subcellularLocation>
</comment>
<dbReference type="InterPro" id="IPR038385">
    <property type="entry name" value="Sua5/YwlC_C"/>
</dbReference>
<dbReference type="OMA" id="RTQRWKS"/>
<name>A0A0E9N9E4_SAICN</name>
<dbReference type="SUPFAM" id="SSF55821">
    <property type="entry name" value="YrdC/RibB"/>
    <property type="match status" value="1"/>
</dbReference>
<keyword evidence="6" id="KW-0808">Transferase</keyword>
<evidence type="ECO:0000256" key="5">
    <source>
        <dbReference type="ARBA" id="ARBA00022490"/>
    </source>
</evidence>
<evidence type="ECO:0000256" key="3">
    <source>
        <dbReference type="ARBA" id="ARBA00012584"/>
    </source>
</evidence>
<dbReference type="PROSITE" id="PS51163">
    <property type="entry name" value="YRDC"/>
    <property type="match status" value="1"/>
</dbReference>
<dbReference type="GO" id="GO:0061710">
    <property type="term" value="F:L-threonylcarbamoyladenylate synthase"/>
    <property type="evidence" value="ECO:0007669"/>
    <property type="project" value="UniProtKB-EC"/>
</dbReference>
<evidence type="ECO:0000256" key="10">
    <source>
        <dbReference type="ARBA" id="ARBA00022840"/>
    </source>
</evidence>
<evidence type="ECO:0000256" key="8">
    <source>
        <dbReference type="ARBA" id="ARBA00022695"/>
    </source>
</evidence>
<dbReference type="PANTHER" id="PTHR17490">
    <property type="entry name" value="SUA5"/>
    <property type="match status" value="1"/>
</dbReference>
<reference evidence="16 17" key="1">
    <citation type="journal article" date="2011" name="J. Gen. Appl. Microbiol.">
        <title>Draft genome sequencing of the enigmatic yeast Saitoella complicata.</title>
        <authorList>
            <person name="Nishida H."/>
            <person name="Hamamoto M."/>
            <person name="Sugiyama J."/>
        </authorList>
    </citation>
    <scope>NUCLEOTIDE SEQUENCE [LARGE SCALE GENOMIC DNA]</scope>
    <source>
        <strain evidence="16 17">NRRL Y-17804</strain>
    </source>
</reference>
<keyword evidence="9" id="KW-0547">Nucleotide-binding</keyword>
<dbReference type="InterPro" id="IPR005145">
    <property type="entry name" value="Sua5_C"/>
</dbReference>
<keyword evidence="8" id="KW-0548">Nucleotidyltransferase</keyword>
<dbReference type="AlphaFoldDB" id="A0A0E9N9E4"/>
<dbReference type="EMBL" id="BACD03000004">
    <property type="protein sequence ID" value="GAO46434.1"/>
    <property type="molecule type" value="Genomic_DNA"/>
</dbReference>
<protein>
    <recommendedName>
        <fullName evidence="4">Threonylcarbamoyl-AMP synthase</fullName>
        <ecNumber evidence="3">2.7.7.87</ecNumber>
    </recommendedName>
    <alternativeName>
        <fullName evidence="11">L-threonylcarbamoyladenylate synthase</fullName>
    </alternativeName>
</protein>
<evidence type="ECO:0000256" key="4">
    <source>
        <dbReference type="ARBA" id="ARBA00015492"/>
    </source>
</evidence>
<reference evidence="16 17" key="3">
    <citation type="journal article" date="2015" name="Genome Announc.">
        <title>Draft Genome Sequence of the Archiascomycetous Yeast Saitoella complicata.</title>
        <authorList>
            <person name="Yamauchi K."/>
            <person name="Kondo S."/>
            <person name="Hamamoto M."/>
            <person name="Takahashi Y."/>
            <person name="Ogura Y."/>
            <person name="Hayashi T."/>
            <person name="Nishida H."/>
        </authorList>
    </citation>
    <scope>NUCLEOTIDE SEQUENCE [LARGE SCALE GENOMIC DNA]</scope>
    <source>
        <strain evidence="16 17">NRRL Y-17804</strain>
    </source>
</reference>
<dbReference type="Pfam" id="PF01300">
    <property type="entry name" value="Sua5_yciO_yrdC"/>
    <property type="match status" value="1"/>
</dbReference>
<evidence type="ECO:0000313" key="16">
    <source>
        <dbReference type="EMBL" id="GAO46434.1"/>
    </source>
</evidence>
<comment type="similarity">
    <text evidence="2">Belongs to the SUA5 family.</text>
</comment>
<keyword evidence="7" id="KW-0819">tRNA processing</keyword>
<evidence type="ECO:0000256" key="9">
    <source>
        <dbReference type="ARBA" id="ARBA00022741"/>
    </source>
</evidence>
<evidence type="ECO:0000256" key="6">
    <source>
        <dbReference type="ARBA" id="ARBA00022679"/>
    </source>
</evidence>
<dbReference type="Gene3D" id="3.40.50.11030">
    <property type="entry name" value="Threonylcarbamoyl-AMP synthase, C-terminal domain"/>
    <property type="match status" value="1"/>
</dbReference>
<evidence type="ECO:0000256" key="12">
    <source>
        <dbReference type="ARBA" id="ARBA00048366"/>
    </source>
</evidence>
<evidence type="ECO:0000256" key="11">
    <source>
        <dbReference type="ARBA" id="ARBA00029774"/>
    </source>
</evidence>
<keyword evidence="5" id="KW-0963">Cytoplasm</keyword>
<dbReference type="GO" id="GO:0002949">
    <property type="term" value="P:tRNA threonylcarbamoyladenosine modification"/>
    <property type="evidence" value="ECO:0007669"/>
    <property type="project" value="UniProtKB-ARBA"/>
</dbReference>
<feature type="region of interest" description="Disordered" evidence="14">
    <location>
        <begin position="1"/>
        <end position="21"/>
    </location>
</feature>
<organism evidence="16 17">
    <name type="scientific">Saitoella complicata (strain BCRC 22490 / CBS 7301 / JCM 7358 / NBRC 10748 / NRRL Y-17804)</name>
    <dbReference type="NCBI Taxonomy" id="698492"/>
    <lineage>
        <taxon>Eukaryota</taxon>
        <taxon>Fungi</taxon>
        <taxon>Dikarya</taxon>
        <taxon>Ascomycota</taxon>
        <taxon>Taphrinomycotina</taxon>
        <taxon>Taphrinomycotina incertae sedis</taxon>
        <taxon>Saitoella</taxon>
    </lineage>
</organism>
<proteinExistence type="inferred from homology"/>
<gene>
    <name evidence="16" type="ORF">G7K_0665-t1</name>
</gene>
<keyword evidence="10" id="KW-0067">ATP-binding</keyword>
<comment type="catalytic activity">
    <reaction evidence="12">
        <text>L-threonine + hydrogencarbonate + ATP = L-threonylcarbamoyladenylate + diphosphate + H2O</text>
        <dbReference type="Rhea" id="RHEA:36407"/>
        <dbReference type="ChEBI" id="CHEBI:15377"/>
        <dbReference type="ChEBI" id="CHEBI:17544"/>
        <dbReference type="ChEBI" id="CHEBI:30616"/>
        <dbReference type="ChEBI" id="CHEBI:33019"/>
        <dbReference type="ChEBI" id="CHEBI:57926"/>
        <dbReference type="ChEBI" id="CHEBI:73682"/>
        <dbReference type="EC" id="2.7.7.87"/>
    </reaction>
</comment>
<feature type="domain" description="YrdC-like" evidence="15">
    <location>
        <begin position="110"/>
        <end position="308"/>
    </location>
</feature>
<dbReference type="GO" id="GO:0006450">
    <property type="term" value="P:regulation of translational fidelity"/>
    <property type="evidence" value="ECO:0007669"/>
    <property type="project" value="TreeGrafter"/>
</dbReference>
<dbReference type="STRING" id="698492.A0A0E9N9E4"/>
<accession>A0A0E9N9E4</accession>
<evidence type="ECO:0000313" key="17">
    <source>
        <dbReference type="Proteomes" id="UP000033140"/>
    </source>
</evidence>
<evidence type="ECO:0000259" key="15">
    <source>
        <dbReference type="PROSITE" id="PS51163"/>
    </source>
</evidence>
<dbReference type="Pfam" id="PF03481">
    <property type="entry name" value="Sua5_C"/>
    <property type="match status" value="1"/>
</dbReference>
<reference evidence="16 17" key="2">
    <citation type="journal article" date="2014" name="J. Gen. Appl. Microbiol.">
        <title>The early diverging ascomycetous budding yeast Saitoella complicata has three histone deacetylases belonging to the Clr6, Hos2, and Rpd3 lineages.</title>
        <authorList>
            <person name="Nishida H."/>
            <person name="Matsumoto T."/>
            <person name="Kondo S."/>
            <person name="Hamamoto M."/>
            <person name="Yoshikawa H."/>
        </authorList>
    </citation>
    <scope>NUCLEOTIDE SEQUENCE [LARGE SCALE GENOMIC DNA]</scope>
    <source>
        <strain evidence="16 17">NRRL Y-17804</strain>
    </source>
</reference>
<dbReference type="EC" id="2.7.7.87" evidence="3"/>
<comment type="caution">
    <text evidence="16">The sequence shown here is derived from an EMBL/GenBank/DDBJ whole genome shotgun (WGS) entry which is preliminary data.</text>
</comment>
<comment type="function">
    <text evidence="13">Required for the formation of a threonylcarbamoyl group on adenosine at position 37 (t(6)A37) in tRNAs that read codons beginning with adenine. Likely catalyzes the conversion of L-threonine, HCO(3)(-)/CO(2) and ATP to give threonylcarbamoyl-AMP (TC-AMP) as the acyladenylate intermediate, with the release of diphosphate. Required for normal translation, by ensuring translation fidelity at the level of codon recognition, appropriate translation initiation selection and maintenance of reading frame. Also involved in telomere replication. Binds to single-stranded telomeric (ssTG) DNA and positively regulates telomere length.</text>
</comment>
<evidence type="ECO:0000256" key="2">
    <source>
        <dbReference type="ARBA" id="ARBA00007663"/>
    </source>
</evidence>
<dbReference type="NCBIfam" id="TIGR00057">
    <property type="entry name" value="L-threonylcarbamoyladenylate synthase"/>
    <property type="match status" value="1"/>
</dbReference>
<sequence length="466" mass="50234">MSTPASRLPKKLAKSSTRSTDPHSLRFSLFLRTIATLATTRLRLSRLLSAPILRSKHKGAGFRTMTSSADVKFTTQIMPLRQSDITFNLSAAPLHPYDSPTLTIRPSETKDALDQASHYLNETTQPVAFPTETVYGLGADARKTESVRSIYAAKKRPADNPLIVHIGSLTQLRHLLRTSPTQNDKDLIPAIYHPLINKFWPGALTIVLPLPKPSPISTLVTAGQSTFAVRLPSHPLALALLLHSDCPLAAPSANASTRPSPTLASHVHTDLGSRIPFILDGGASNVGVESTVVNGLVSPPVVLRPGGVSVEEIKTVGGVWGDVVVHRPGRKDLEGVPQAPGMKYRHYSPSARVVLFENVPVTDIVRILDTPAKENVKNKKVGVMRTRTWSAPGAETALRELGASEVLDRSLGTDGEDISRGLFAVLRELDGEGCDMIFVEGVGEEDEGLAIMNRLRKAASETVVQA</sequence>
<evidence type="ECO:0000256" key="13">
    <source>
        <dbReference type="ARBA" id="ARBA00056339"/>
    </source>
</evidence>
<dbReference type="GO" id="GO:0003725">
    <property type="term" value="F:double-stranded RNA binding"/>
    <property type="evidence" value="ECO:0007669"/>
    <property type="project" value="InterPro"/>
</dbReference>
<dbReference type="GO" id="GO:0005524">
    <property type="term" value="F:ATP binding"/>
    <property type="evidence" value="ECO:0007669"/>
    <property type="project" value="UniProtKB-KW"/>
</dbReference>
<dbReference type="GO" id="GO:0000049">
    <property type="term" value="F:tRNA binding"/>
    <property type="evidence" value="ECO:0007669"/>
    <property type="project" value="TreeGrafter"/>
</dbReference>
<dbReference type="Gene3D" id="3.90.870.10">
    <property type="entry name" value="DHBP synthase"/>
    <property type="match status" value="1"/>
</dbReference>
<evidence type="ECO:0000256" key="14">
    <source>
        <dbReference type="SAM" id="MobiDB-lite"/>
    </source>
</evidence>
<dbReference type="InterPro" id="IPR017945">
    <property type="entry name" value="DHBP_synth_RibB-like_a/b_dom"/>
</dbReference>
<dbReference type="InterPro" id="IPR050156">
    <property type="entry name" value="TC-AMP_synthase_SUA5"/>
</dbReference>
<dbReference type="Proteomes" id="UP000033140">
    <property type="component" value="Unassembled WGS sequence"/>
</dbReference>
<keyword evidence="17" id="KW-1185">Reference proteome</keyword>
<dbReference type="InterPro" id="IPR006070">
    <property type="entry name" value="Sua5-like_dom"/>
</dbReference>
<dbReference type="PANTHER" id="PTHR17490:SF16">
    <property type="entry name" value="THREONYLCARBAMOYL-AMP SYNTHASE"/>
    <property type="match status" value="1"/>
</dbReference>